<evidence type="ECO:0000313" key="3">
    <source>
        <dbReference type="EMBL" id="MQA21619.1"/>
    </source>
</evidence>
<dbReference type="GO" id="GO:0015288">
    <property type="term" value="F:porin activity"/>
    <property type="evidence" value="ECO:0007669"/>
    <property type="project" value="InterPro"/>
</dbReference>
<dbReference type="InterPro" id="IPR023614">
    <property type="entry name" value="Porin_dom_sf"/>
</dbReference>
<proteinExistence type="predicted"/>
<keyword evidence="4" id="KW-1185">Reference proteome</keyword>
<dbReference type="Pfam" id="PF13609">
    <property type="entry name" value="Porin_4"/>
    <property type="match status" value="1"/>
</dbReference>
<sequence length="419" mass="44928">MTVDFSPLRTARVALTFSLTMLACAMAQADDTAAAPLWTFGGYGTLGFVHSNDSQSDFTANVLNPGNAGASHEWSATVDSRLGMQLGLNLNSRWSAVLQVVSERTLQSGYAPMVEWANIKYQATPDLNLRVGRIALPLFLAGDYRKAGYALPWVRPPVELYGAIPISNSDGIDASYRWSAAGVHNVTQVFFGRTDIAVTPQAHATARAMTGLSNTTTSGALTVRASAMTTELTVNLARELFAGLNQFGPQGMALAARYDVNAKRADVVTLGASYDPGAWFLMGEVGRMNARSYLGDKTAAYLSAGYRYGDLTPYAGYAMSRSRTPARIDGLDLRGLPPPIAAAGAQLNAGLNQMLATIPHQRSINAGLRWDVRANYALKLQYDRLTPLRGSNGTFINVQPGFQSGHPISVISASVDFVF</sequence>
<evidence type="ECO:0000259" key="2">
    <source>
        <dbReference type="Pfam" id="PF13609"/>
    </source>
</evidence>
<feature type="chain" id="PRO_5033034686" description="Porin domain-containing protein" evidence="1">
    <location>
        <begin position="30"/>
        <end position="419"/>
    </location>
</feature>
<dbReference type="Gene3D" id="2.40.160.10">
    <property type="entry name" value="Porin"/>
    <property type="match status" value="1"/>
</dbReference>
<name>A0A843SBL3_9BURK</name>
<evidence type="ECO:0000313" key="4">
    <source>
        <dbReference type="Proteomes" id="UP000444318"/>
    </source>
</evidence>
<reference evidence="3 4" key="1">
    <citation type="submission" date="2019-10" db="EMBL/GenBank/DDBJ databases">
        <title>Two novel species isolated from a subtropical stream in China.</title>
        <authorList>
            <person name="Lu H."/>
        </authorList>
    </citation>
    <scope>NUCLEOTIDE SEQUENCE [LARGE SCALE GENOMIC DNA]</scope>
    <source>
        <strain evidence="3 4">FT103W</strain>
    </source>
</reference>
<dbReference type="SUPFAM" id="SSF56935">
    <property type="entry name" value="Porins"/>
    <property type="match status" value="1"/>
</dbReference>
<comment type="caution">
    <text evidence="3">The sequence shown here is derived from an EMBL/GenBank/DDBJ whole genome shotgun (WGS) entry which is preliminary data.</text>
</comment>
<dbReference type="Proteomes" id="UP000444318">
    <property type="component" value="Unassembled WGS sequence"/>
</dbReference>
<protein>
    <recommendedName>
        <fullName evidence="2">Porin domain-containing protein</fullName>
    </recommendedName>
</protein>
<keyword evidence="1" id="KW-0732">Signal</keyword>
<organism evidence="3 4">
    <name type="scientific">Rugamonas rivuli</name>
    <dbReference type="NCBI Taxonomy" id="2743358"/>
    <lineage>
        <taxon>Bacteria</taxon>
        <taxon>Pseudomonadati</taxon>
        <taxon>Pseudomonadota</taxon>
        <taxon>Betaproteobacteria</taxon>
        <taxon>Burkholderiales</taxon>
        <taxon>Oxalobacteraceae</taxon>
        <taxon>Telluria group</taxon>
        <taxon>Rugamonas</taxon>
    </lineage>
</organism>
<dbReference type="AlphaFoldDB" id="A0A843SBL3"/>
<feature type="signal peptide" evidence="1">
    <location>
        <begin position="1"/>
        <end position="29"/>
    </location>
</feature>
<feature type="domain" description="Porin" evidence="2">
    <location>
        <begin position="21"/>
        <end position="322"/>
    </location>
</feature>
<dbReference type="EMBL" id="WHUF01000005">
    <property type="protein sequence ID" value="MQA21619.1"/>
    <property type="molecule type" value="Genomic_DNA"/>
</dbReference>
<dbReference type="InterPro" id="IPR033900">
    <property type="entry name" value="Gram_neg_porin_domain"/>
</dbReference>
<accession>A0A843SBL3</accession>
<dbReference type="GO" id="GO:0016020">
    <property type="term" value="C:membrane"/>
    <property type="evidence" value="ECO:0007669"/>
    <property type="project" value="InterPro"/>
</dbReference>
<evidence type="ECO:0000256" key="1">
    <source>
        <dbReference type="SAM" id="SignalP"/>
    </source>
</evidence>
<gene>
    <name evidence="3" type="ORF">GEV01_19045</name>
</gene>
<dbReference type="RefSeq" id="WP_152807167.1">
    <property type="nucleotide sequence ID" value="NZ_WHUF01000005.1"/>
</dbReference>